<keyword evidence="3" id="KW-0408">Iron</keyword>
<protein>
    <submittedName>
        <fullName evidence="8">Rieske 2Fe-2S domain-containing protein</fullName>
    </submittedName>
</protein>
<keyword evidence="6" id="KW-1133">Transmembrane helix</keyword>
<keyword evidence="9" id="KW-1185">Reference proteome</keyword>
<dbReference type="AlphaFoldDB" id="A0A5B9EHV7"/>
<gene>
    <name evidence="8" type="ORF">FTW19_13370</name>
</gene>
<keyword evidence="6" id="KW-0472">Membrane</keyword>
<feature type="transmembrane region" description="Helical" evidence="6">
    <location>
        <begin position="12"/>
        <end position="34"/>
    </location>
</feature>
<keyword evidence="2" id="KW-0479">Metal-binding</keyword>
<keyword evidence="6" id="KW-0812">Transmembrane</keyword>
<dbReference type="PANTHER" id="PTHR10134">
    <property type="entry name" value="CYTOCHROME B-C1 COMPLEX SUBUNIT RIESKE, MITOCHONDRIAL"/>
    <property type="match status" value="1"/>
</dbReference>
<dbReference type="SUPFAM" id="SSF50022">
    <property type="entry name" value="ISP domain"/>
    <property type="match status" value="1"/>
</dbReference>
<keyword evidence="1" id="KW-0001">2Fe-2S</keyword>
<evidence type="ECO:0000256" key="4">
    <source>
        <dbReference type="ARBA" id="ARBA00023014"/>
    </source>
</evidence>
<dbReference type="OrthoDB" id="9802613at2"/>
<evidence type="ECO:0000256" key="6">
    <source>
        <dbReference type="SAM" id="Phobius"/>
    </source>
</evidence>
<dbReference type="Proteomes" id="UP000321820">
    <property type="component" value="Chromosome"/>
</dbReference>
<dbReference type="InterPro" id="IPR036922">
    <property type="entry name" value="Rieske_2Fe-2S_sf"/>
</dbReference>
<dbReference type="Gene3D" id="2.102.10.10">
    <property type="entry name" value="Rieske [2Fe-2S] iron-sulphur domain"/>
    <property type="match status" value="1"/>
</dbReference>
<feature type="domain" description="Rieske" evidence="7">
    <location>
        <begin position="95"/>
        <end position="157"/>
    </location>
</feature>
<accession>A0A5B9EHV7</accession>
<proteinExistence type="predicted"/>
<evidence type="ECO:0000256" key="3">
    <source>
        <dbReference type="ARBA" id="ARBA00023004"/>
    </source>
</evidence>
<dbReference type="GO" id="GO:0046872">
    <property type="term" value="F:metal ion binding"/>
    <property type="evidence" value="ECO:0007669"/>
    <property type="project" value="UniProtKB-KW"/>
</dbReference>
<dbReference type="EMBL" id="CP042806">
    <property type="protein sequence ID" value="QEE31339.1"/>
    <property type="molecule type" value="Genomic_DNA"/>
</dbReference>
<reference evidence="8 9" key="1">
    <citation type="submission" date="2019-08" db="EMBL/GenBank/DDBJ databases">
        <title>Complete genome sequence of Terriglobus albidus strain ORNL.</title>
        <authorList>
            <person name="Podar M."/>
        </authorList>
    </citation>
    <scope>NUCLEOTIDE SEQUENCE [LARGE SCALE GENOMIC DNA]</scope>
    <source>
        <strain evidence="8 9">ORNL</strain>
    </source>
</reference>
<evidence type="ECO:0000313" key="9">
    <source>
        <dbReference type="Proteomes" id="UP000321820"/>
    </source>
</evidence>
<evidence type="ECO:0000313" key="8">
    <source>
        <dbReference type="EMBL" id="QEE31339.1"/>
    </source>
</evidence>
<organism evidence="8 9">
    <name type="scientific">Terriglobus albidus</name>
    <dbReference type="NCBI Taxonomy" id="1592106"/>
    <lineage>
        <taxon>Bacteria</taxon>
        <taxon>Pseudomonadati</taxon>
        <taxon>Acidobacteriota</taxon>
        <taxon>Terriglobia</taxon>
        <taxon>Terriglobales</taxon>
        <taxon>Acidobacteriaceae</taxon>
        <taxon>Terriglobus</taxon>
    </lineage>
</organism>
<keyword evidence="5" id="KW-1015">Disulfide bond</keyword>
<name>A0A5B9EHV7_9BACT</name>
<dbReference type="InterPro" id="IPR014349">
    <property type="entry name" value="Rieske_Fe-S_prot"/>
</dbReference>
<dbReference type="InterPro" id="IPR017941">
    <property type="entry name" value="Rieske_2Fe-2S"/>
</dbReference>
<dbReference type="PROSITE" id="PS51296">
    <property type="entry name" value="RIESKE"/>
    <property type="match status" value="1"/>
</dbReference>
<evidence type="ECO:0000259" key="7">
    <source>
        <dbReference type="PROSITE" id="PS51296"/>
    </source>
</evidence>
<keyword evidence="4" id="KW-0411">Iron-sulfur</keyword>
<dbReference type="Pfam" id="PF00355">
    <property type="entry name" value="Rieske"/>
    <property type="match status" value="1"/>
</dbReference>
<dbReference type="GO" id="GO:0051537">
    <property type="term" value="F:2 iron, 2 sulfur cluster binding"/>
    <property type="evidence" value="ECO:0007669"/>
    <property type="project" value="UniProtKB-KW"/>
</dbReference>
<dbReference type="KEGG" id="talb:FTW19_13370"/>
<evidence type="ECO:0000256" key="5">
    <source>
        <dbReference type="ARBA" id="ARBA00023157"/>
    </source>
</evidence>
<evidence type="ECO:0000256" key="1">
    <source>
        <dbReference type="ARBA" id="ARBA00022714"/>
    </source>
</evidence>
<sequence>MQEVPRTISRRWLLLKIGAAFNAVVGVAVAVPVLKYLLSPVKPDDAYKSWVSLGPIESFPVGETRLAKFISPGGRAWDGETDGVACWVRRVAVKEFQVFAINCAHLGCPVRWFPQSQLFMCPCHGGAYYADGSRASGPPERGLFTYDTKIVEGSLQINAGQLPTLANSARLIQIEPARGGTPCNG</sequence>
<evidence type="ECO:0000256" key="2">
    <source>
        <dbReference type="ARBA" id="ARBA00022723"/>
    </source>
</evidence>